<comment type="caution">
    <text evidence="2">The sequence shown here is derived from an EMBL/GenBank/DDBJ whole genome shotgun (WGS) entry which is preliminary data.</text>
</comment>
<feature type="transmembrane region" description="Helical" evidence="1">
    <location>
        <begin position="79"/>
        <end position="96"/>
    </location>
</feature>
<dbReference type="Proteomes" id="UP001281447">
    <property type="component" value="Unassembled WGS sequence"/>
</dbReference>
<feature type="transmembrane region" description="Helical" evidence="1">
    <location>
        <begin position="12"/>
        <end position="32"/>
    </location>
</feature>
<sequence length="124" mass="13870">MLATSTWDTLNSLMKVVLITFVSVLFYGLAYVTERMLKIEKTAFAFYVLGSLFLPIVILSIGFFKLWGNYFSVFGEGKFLFGAAGSLIILPVYVFFCTEASRQIVCLVCLRQSDIGCWIFAGSL</sequence>
<keyword evidence="1" id="KW-0472">Membrane</keyword>
<keyword evidence="1" id="KW-1133">Transmembrane helix</keyword>
<organism evidence="2 3">
    <name type="scientific">Tigheibacillus halophilus</name>
    <dbReference type="NCBI Taxonomy" id="361280"/>
    <lineage>
        <taxon>Bacteria</taxon>
        <taxon>Bacillati</taxon>
        <taxon>Bacillota</taxon>
        <taxon>Bacilli</taxon>
        <taxon>Bacillales</taxon>
        <taxon>Bacillaceae</taxon>
        <taxon>Tigheibacillus</taxon>
    </lineage>
</organism>
<protein>
    <submittedName>
        <fullName evidence="2">Uncharacterized protein</fullName>
    </submittedName>
</protein>
<reference evidence="2 3" key="1">
    <citation type="submission" date="2023-10" db="EMBL/GenBank/DDBJ databases">
        <title>Virgibacillus halophilus 5B73C genome.</title>
        <authorList>
            <person name="Miliotis G."/>
            <person name="Sengupta P."/>
            <person name="Hameed A."/>
            <person name="Chuvochina M."/>
            <person name="Mcdonagh F."/>
            <person name="Simpson A.C."/>
            <person name="Singh N.K."/>
            <person name="Rekha P.D."/>
            <person name="Raman K."/>
            <person name="Hugenholtz P."/>
            <person name="Venkateswaran K."/>
        </authorList>
    </citation>
    <scope>NUCLEOTIDE SEQUENCE [LARGE SCALE GENOMIC DNA]</scope>
    <source>
        <strain evidence="2 3">5B73C</strain>
    </source>
</reference>
<name>A0ABU5C6Z4_9BACI</name>
<evidence type="ECO:0000313" key="3">
    <source>
        <dbReference type="Proteomes" id="UP001281447"/>
    </source>
</evidence>
<feature type="transmembrane region" description="Helical" evidence="1">
    <location>
        <begin position="44"/>
        <end position="67"/>
    </location>
</feature>
<keyword evidence="3" id="KW-1185">Reference proteome</keyword>
<proteinExistence type="predicted"/>
<dbReference type="EMBL" id="JAWDIP010000003">
    <property type="protein sequence ID" value="MDY0395073.1"/>
    <property type="molecule type" value="Genomic_DNA"/>
</dbReference>
<evidence type="ECO:0000256" key="1">
    <source>
        <dbReference type="SAM" id="Phobius"/>
    </source>
</evidence>
<gene>
    <name evidence="2" type="ORF">RWE15_12410</name>
</gene>
<accession>A0ABU5C6Z4</accession>
<evidence type="ECO:0000313" key="2">
    <source>
        <dbReference type="EMBL" id="MDY0395073.1"/>
    </source>
</evidence>
<keyword evidence="1" id="KW-0812">Transmembrane</keyword>